<organism evidence="3 4">
    <name type="scientific">Prosthecobacter dejongeii</name>
    <dbReference type="NCBI Taxonomy" id="48465"/>
    <lineage>
        <taxon>Bacteria</taxon>
        <taxon>Pseudomonadati</taxon>
        <taxon>Verrucomicrobiota</taxon>
        <taxon>Verrucomicrobiia</taxon>
        <taxon>Verrucomicrobiales</taxon>
        <taxon>Verrucomicrobiaceae</taxon>
        <taxon>Prosthecobacter</taxon>
    </lineage>
</organism>
<name>A0A7W7YPV7_9BACT</name>
<dbReference type="EMBL" id="JACHIF010000012">
    <property type="protein sequence ID" value="MBB5040171.1"/>
    <property type="molecule type" value="Genomic_DNA"/>
</dbReference>
<evidence type="ECO:0000313" key="3">
    <source>
        <dbReference type="EMBL" id="MBB5040171.1"/>
    </source>
</evidence>
<dbReference type="Proteomes" id="UP000534294">
    <property type="component" value="Unassembled WGS sequence"/>
</dbReference>
<protein>
    <submittedName>
        <fullName evidence="3">Copper chaperone CopZ</fullName>
    </submittedName>
</protein>
<gene>
    <name evidence="3" type="ORF">HNQ64_004452</name>
</gene>
<dbReference type="AlphaFoldDB" id="A0A7W7YPV7"/>
<dbReference type="Pfam" id="PF00403">
    <property type="entry name" value="HMA"/>
    <property type="match status" value="1"/>
</dbReference>
<dbReference type="SUPFAM" id="SSF55008">
    <property type="entry name" value="HMA, heavy metal-associated domain"/>
    <property type="match status" value="1"/>
</dbReference>
<dbReference type="InterPro" id="IPR036163">
    <property type="entry name" value="HMA_dom_sf"/>
</dbReference>
<feature type="signal peptide" evidence="1">
    <location>
        <begin position="1"/>
        <end position="17"/>
    </location>
</feature>
<dbReference type="InterPro" id="IPR006121">
    <property type="entry name" value="HMA_dom"/>
</dbReference>
<feature type="domain" description="HMA" evidence="2">
    <location>
        <begin position="28"/>
        <end position="58"/>
    </location>
</feature>
<dbReference type="CDD" id="cd00371">
    <property type="entry name" value="HMA"/>
    <property type="match status" value="1"/>
</dbReference>
<feature type="chain" id="PRO_5030830211" evidence="1">
    <location>
        <begin position="18"/>
        <end position="109"/>
    </location>
</feature>
<dbReference type="Gene3D" id="3.30.70.100">
    <property type="match status" value="1"/>
</dbReference>
<sequence length="109" mass="11790">MKYLLLSTLWLAGPCLAAEPSFVYQGEVAGLFCSACSAHVKSSLMTIKGVKEVKIKMAPEGQLPKLTLIATTDQLTREDAVRALGDKAKSFDVRTLNLVSPTKMPPVRP</sequence>
<evidence type="ECO:0000256" key="1">
    <source>
        <dbReference type="SAM" id="SignalP"/>
    </source>
</evidence>
<evidence type="ECO:0000259" key="2">
    <source>
        <dbReference type="Pfam" id="PF00403"/>
    </source>
</evidence>
<dbReference type="GO" id="GO:0046872">
    <property type="term" value="F:metal ion binding"/>
    <property type="evidence" value="ECO:0007669"/>
    <property type="project" value="InterPro"/>
</dbReference>
<accession>A0A7W7YPV7</accession>
<keyword evidence="4" id="KW-1185">Reference proteome</keyword>
<reference evidence="3 4" key="1">
    <citation type="submission" date="2020-08" db="EMBL/GenBank/DDBJ databases">
        <title>Genomic Encyclopedia of Type Strains, Phase IV (KMG-IV): sequencing the most valuable type-strain genomes for metagenomic binning, comparative biology and taxonomic classification.</title>
        <authorList>
            <person name="Goeker M."/>
        </authorList>
    </citation>
    <scope>NUCLEOTIDE SEQUENCE [LARGE SCALE GENOMIC DNA]</scope>
    <source>
        <strain evidence="3 4">DSM 12251</strain>
    </source>
</reference>
<dbReference type="RefSeq" id="WP_184212710.1">
    <property type="nucleotide sequence ID" value="NZ_JACHIF010000012.1"/>
</dbReference>
<comment type="caution">
    <text evidence="3">The sequence shown here is derived from an EMBL/GenBank/DDBJ whole genome shotgun (WGS) entry which is preliminary data.</text>
</comment>
<proteinExistence type="predicted"/>
<keyword evidence="1" id="KW-0732">Signal</keyword>
<evidence type="ECO:0000313" key="4">
    <source>
        <dbReference type="Proteomes" id="UP000534294"/>
    </source>
</evidence>